<evidence type="ECO:0000313" key="3">
    <source>
        <dbReference type="Proteomes" id="UP000215196"/>
    </source>
</evidence>
<dbReference type="KEGG" id="ctak:4412677_01073"/>
<name>A0A239X7H5_9FLAO</name>
<keyword evidence="1" id="KW-0812">Transmembrane</keyword>
<dbReference type="AlphaFoldDB" id="A0A239X7H5"/>
<reference evidence="2 3" key="1">
    <citation type="submission" date="2017-06" db="EMBL/GenBank/DDBJ databases">
        <authorList>
            <consortium name="Pathogen Informatics"/>
        </authorList>
    </citation>
    <scope>NUCLEOTIDE SEQUENCE [LARGE SCALE GENOMIC DNA]</scope>
    <source>
        <strain evidence="2 3">NCTC13490</strain>
    </source>
</reference>
<proteinExistence type="predicted"/>
<accession>A0A239X7H5</accession>
<dbReference type="EMBL" id="LT906465">
    <property type="protein sequence ID" value="SNV42356.1"/>
    <property type="molecule type" value="Genomic_DNA"/>
</dbReference>
<dbReference type="RefSeq" id="WP_157727371.1">
    <property type="nucleotide sequence ID" value="NZ_LT906465.1"/>
</dbReference>
<evidence type="ECO:0000313" key="2">
    <source>
        <dbReference type="EMBL" id="SNV42356.1"/>
    </source>
</evidence>
<feature type="transmembrane region" description="Helical" evidence="1">
    <location>
        <begin position="113"/>
        <end position="131"/>
    </location>
</feature>
<evidence type="ECO:0000256" key="1">
    <source>
        <dbReference type="SAM" id="Phobius"/>
    </source>
</evidence>
<keyword evidence="1" id="KW-1133">Transmembrane helix</keyword>
<feature type="transmembrane region" description="Helical" evidence="1">
    <location>
        <begin position="7"/>
        <end position="27"/>
    </location>
</feature>
<keyword evidence="3" id="KW-1185">Reference proteome</keyword>
<protein>
    <submittedName>
        <fullName evidence="2">Uncharacterized protein</fullName>
    </submittedName>
</protein>
<sequence>MNAKEKQWAVLILLPMMYAITVTVYPFPPDFDISRFLSFYSEFSRPDLTWDKTVGLLKISPDIISGLLELSLAKMGIPVQFFFFSVTWLTIFLFLLVFRLLHVHCRKKEPEMWMFVFVLMSVSVYAVLSGIRNIHA</sequence>
<dbReference type="Proteomes" id="UP000215196">
    <property type="component" value="Chromosome 1"/>
</dbReference>
<keyword evidence="1" id="KW-0472">Membrane</keyword>
<organism evidence="2 3">
    <name type="scientific">Chryseobacterium taklimakanense</name>
    <dbReference type="NCBI Taxonomy" id="536441"/>
    <lineage>
        <taxon>Bacteria</taxon>
        <taxon>Pseudomonadati</taxon>
        <taxon>Bacteroidota</taxon>
        <taxon>Flavobacteriia</taxon>
        <taxon>Flavobacteriales</taxon>
        <taxon>Weeksellaceae</taxon>
        <taxon>Chryseobacterium group</taxon>
        <taxon>Chryseobacterium</taxon>
    </lineage>
</organism>
<gene>
    <name evidence="2" type="ORF">SAMEA4412677_01073</name>
</gene>
<feature type="transmembrane region" description="Helical" evidence="1">
    <location>
        <begin position="81"/>
        <end position="101"/>
    </location>
</feature>